<dbReference type="OrthoDB" id="836882at2"/>
<organism evidence="4 5">
    <name type="scientific">Pedobacter chinensis</name>
    <dbReference type="NCBI Taxonomy" id="2282421"/>
    <lineage>
        <taxon>Bacteria</taxon>
        <taxon>Pseudomonadati</taxon>
        <taxon>Bacteroidota</taxon>
        <taxon>Sphingobacteriia</taxon>
        <taxon>Sphingobacteriales</taxon>
        <taxon>Sphingobacteriaceae</taxon>
        <taxon>Pedobacter</taxon>
    </lineage>
</organism>
<feature type="domain" description="HTH tetR-type" evidence="3">
    <location>
        <begin position="14"/>
        <end position="74"/>
    </location>
</feature>
<name>A0A369PYW4_9SPHI</name>
<dbReference type="Gene3D" id="1.10.357.10">
    <property type="entry name" value="Tetracycline Repressor, domain 2"/>
    <property type="match status" value="1"/>
</dbReference>
<keyword evidence="5" id="KW-1185">Reference proteome</keyword>
<dbReference type="InterPro" id="IPR009057">
    <property type="entry name" value="Homeodomain-like_sf"/>
</dbReference>
<dbReference type="Proteomes" id="UP000253961">
    <property type="component" value="Unassembled WGS sequence"/>
</dbReference>
<evidence type="ECO:0000259" key="3">
    <source>
        <dbReference type="PROSITE" id="PS50977"/>
    </source>
</evidence>
<reference evidence="4 5" key="1">
    <citation type="submission" date="2018-07" db="EMBL/GenBank/DDBJ databases">
        <title>Pedobacter sp. nov., isolated from soil.</title>
        <authorList>
            <person name="Zhou L.Y."/>
            <person name="Du Z.J."/>
        </authorList>
    </citation>
    <scope>NUCLEOTIDE SEQUENCE [LARGE SCALE GENOMIC DNA]</scope>
    <source>
        <strain evidence="4 5">JDX94</strain>
    </source>
</reference>
<evidence type="ECO:0000256" key="1">
    <source>
        <dbReference type="ARBA" id="ARBA00023125"/>
    </source>
</evidence>
<dbReference type="Pfam" id="PF00440">
    <property type="entry name" value="TetR_N"/>
    <property type="match status" value="1"/>
</dbReference>
<evidence type="ECO:0000313" key="5">
    <source>
        <dbReference type="Proteomes" id="UP000253961"/>
    </source>
</evidence>
<keyword evidence="1 2" id="KW-0238">DNA-binding</keyword>
<evidence type="ECO:0000313" key="4">
    <source>
        <dbReference type="EMBL" id="RDC55889.1"/>
    </source>
</evidence>
<dbReference type="PROSITE" id="PS50977">
    <property type="entry name" value="HTH_TETR_2"/>
    <property type="match status" value="1"/>
</dbReference>
<evidence type="ECO:0000256" key="2">
    <source>
        <dbReference type="PROSITE-ProRule" id="PRU00335"/>
    </source>
</evidence>
<feature type="DNA-binding region" description="H-T-H motif" evidence="2">
    <location>
        <begin position="37"/>
        <end position="56"/>
    </location>
</feature>
<dbReference type="GO" id="GO:0003677">
    <property type="term" value="F:DNA binding"/>
    <property type="evidence" value="ECO:0007669"/>
    <property type="project" value="UniProtKB-UniRule"/>
</dbReference>
<dbReference type="RefSeq" id="WP_115403925.1">
    <property type="nucleotide sequence ID" value="NZ_QPKV01000006.1"/>
</dbReference>
<dbReference type="InterPro" id="IPR001647">
    <property type="entry name" value="HTH_TetR"/>
</dbReference>
<dbReference type="EMBL" id="QPKV01000006">
    <property type="protein sequence ID" value="RDC55889.1"/>
    <property type="molecule type" value="Genomic_DNA"/>
</dbReference>
<accession>A0A369PYW4</accession>
<gene>
    <name evidence="4" type="ORF">DU508_16025</name>
</gene>
<dbReference type="SUPFAM" id="SSF46689">
    <property type="entry name" value="Homeodomain-like"/>
    <property type="match status" value="1"/>
</dbReference>
<comment type="caution">
    <text evidence="4">The sequence shown here is derived from an EMBL/GenBank/DDBJ whole genome shotgun (WGS) entry which is preliminary data.</text>
</comment>
<protein>
    <submittedName>
        <fullName evidence="4">TetR/AcrR family transcriptional regulator</fullName>
    </submittedName>
</protein>
<proteinExistence type="predicted"/>
<dbReference type="AlphaFoldDB" id="A0A369PYW4"/>
<sequence>MARKVTDGPIRNKERTKSNLLGALGNILKKNGFSGVSITNIANEAKVDRRLIYDYFGDLEGMVKEYLNSHDYWKMNPNEIDGIVQACQADAGKGVAYSVLEDQFDSLINNEEMRRIITWGLIDKLPALRELDLKRENMGNQLLSAVADSHFENSDKNFRAMYAILMGGVYYLTLHAKMQENPFCGIDLQEPIGQEQIKKALKDLIDLIYT</sequence>